<evidence type="ECO:0000256" key="2">
    <source>
        <dbReference type="ARBA" id="ARBA00023136"/>
    </source>
</evidence>
<dbReference type="STRING" id="398512.Bccel_1745"/>
<dbReference type="Pfam" id="PF00144">
    <property type="entry name" value="Beta-lactamase"/>
    <property type="match status" value="1"/>
</dbReference>
<comment type="caution">
    <text evidence="5">The sequence shown here is derived from an EMBL/GenBank/DDBJ whole genome shotgun (WGS) entry which is preliminary data.</text>
</comment>
<keyword evidence="3" id="KW-0732">Signal</keyword>
<name>A0A0L6JL51_9FIRM</name>
<dbReference type="PANTHER" id="PTHR46825">
    <property type="entry name" value="D-ALANYL-D-ALANINE-CARBOXYPEPTIDASE/ENDOPEPTIDASE AMPH"/>
    <property type="match status" value="1"/>
</dbReference>
<dbReference type="Proteomes" id="UP000036923">
    <property type="component" value="Unassembled WGS sequence"/>
</dbReference>
<evidence type="ECO:0000313" key="6">
    <source>
        <dbReference type="Proteomes" id="UP000036923"/>
    </source>
</evidence>
<dbReference type="InterPro" id="IPR012338">
    <property type="entry name" value="Beta-lactam/transpept-like"/>
</dbReference>
<evidence type="ECO:0000256" key="3">
    <source>
        <dbReference type="SAM" id="SignalP"/>
    </source>
</evidence>
<organism evidence="5 6">
    <name type="scientific">Pseudobacteroides cellulosolvens ATCC 35603 = DSM 2933</name>
    <dbReference type="NCBI Taxonomy" id="398512"/>
    <lineage>
        <taxon>Bacteria</taxon>
        <taxon>Bacillati</taxon>
        <taxon>Bacillota</taxon>
        <taxon>Clostridia</taxon>
        <taxon>Eubacteriales</taxon>
        <taxon>Oscillospiraceae</taxon>
        <taxon>Pseudobacteroides</taxon>
    </lineage>
</organism>
<dbReference type="Gene3D" id="3.40.710.10">
    <property type="entry name" value="DD-peptidase/beta-lactamase superfamily"/>
    <property type="match status" value="1"/>
</dbReference>
<protein>
    <submittedName>
        <fullName evidence="5">Beta-lactamase</fullName>
    </submittedName>
</protein>
<dbReference type="AlphaFoldDB" id="A0A0L6JL51"/>
<dbReference type="PANTHER" id="PTHR46825:SF11">
    <property type="entry name" value="PENICILLIN-BINDING PROTEIN 4"/>
    <property type="match status" value="1"/>
</dbReference>
<dbReference type="InterPro" id="IPR050491">
    <property type="entry name" value="AmpC-like"/>
</dbReference>
<dbReference type="PATRIC" id="fig|398512.5.peg.1812"/>
<proteinExistence type="predicted"/>
<accession>A0A0L6JL51</accession>
<feature type="domain" description="Beta-lactamase-related" evidence="4">
    <location>
        <begin position="85"/>
        <end position="180"/>
    </location>
</feature>
<evidence type="ECO:0000256" key="1">
    <source>
        <dbReference type="ARBA" id="ARBA00004370"/>
    </source>
</evidence>
<dbReference type="InterPro" id="IPR001466">
    <property type="entry name" value="Beta-lactam-related"/>
</dbReference>
<keyword evidence="2" id="KW-0472">Membrane</keyword>
<comment type="subcellular location">
    <subcellularLocation>
        <location evidence="1">Membrane</location>
    </subcellularLocation>
</comment>
<dbReference type="eggNOG" id="COG1680">
    <property type="taxonomic scope" value="Bacteria"/>
</dbReference>
<evidence type="ECO:0000313" key="5">
    <source>
        <dbReference type="EMBL" id="KNY26480.1"/>
    </source>
</evidence>
<feature type="chain" id="PRO_5005566182" evidence="3">
    <location>
        <begin position="34"/>
        <end position="180"/>
    </location>
</feature>
<evidence type="ECO:0000259" key="4">
    <source>
        <dbReference type="Pfam" id="PF00144"/>
    </source>
</evidence>
<keyword evidence="6" id="KW-1185">Reference proteome</keyword>
<dbReference type="SUPFAM" id="SSF56601">
    <property type="entry name" value="beta-lactamase/transpeptidase-like"/>
    <property type="match status" value="1"/>
</dbReference>
<sequence length="180" mass="20271" precursor="true">MSERVGYMLKKFSIILISAMCICSISAGTSASAKINVKSSCLCNISKSGYNHYLKNNYKWNGITSCKSYLSKEDQQIKIKLEEYLNAAVKHNNFQGVALVEKEGKVILSKGYGMADYENIIPNTSSIRFAIGSITKQFTAMAIMQLYERGRLKLDDKLSKYYPDFPRGNEITIHQLLSHT</sequence>
<feature type="signal peptide" evidence="3">
    <location>
        <begin position="1"/>
        <end position="33"/>
    </location>
</feature>
<dbReference type="GO" id="GO:0016020">
    <property type="term" value="C:membrane"/>
    <property type="evidence" value="ECO:0007669"/>
    <property type="project" value="UniProtKB-SubCell"/>
</dbReference>
<dbReference type="EMBL" id="LGTC01000001">
    <property type="protein sequence ID" value="KNY26480.1"/>
    <property type="molecule type" value="Genomic_DNA"/>
</dbReference>
<reference evidence="6" key="1">
    <citation type="submission" date="2015-07" db="EMBL/GenBank/DDBJ databases">
        <title>Near-Complete Genome Sequence of the Cellulolytic Bacterium Bacteroides (Pseudobacteroides) cellulosolvens ATCC 35603.</title>
        <authorList>
            <person name="Dassa B."/>
            <person name="Utturkar S.M."/>
            <person name="Klingeman D.M."/>
            <person name="Hurt R.A."/>
            <person name="Keller M."/>
            <person name="Xu J."/>
            <person name="Reddy Y.H.K."/>
            <person name="Borovok I."/>
            <person name="Grinberg I.R."/>
            <person name="Lamed R."/>
            <person name="Zhivin O."/>
            <person name="Bayer E.A."/>
            <person name="Brown S.D."/>
        </authorList>
    </citation>
    <scope>NUCLEOTIDE SEQUENCE [LARGE SCALE GENOMIC DNA]</scope>
    <source>
        <strain evidence="6">DSM 2933</strain>
    </source>
</reference>
<gene>
    <name evidence="5" type="ORF">Bccel_1745</name>
</gene>